<keyword evidence="1" id="KW-0175">Coiled coil</keyword>
<proteinExistence type="predicted"/>
<evidence type="ECO:0000256" key="1">
    <source>
        <dbReference type="SAM" id="Coils"/>
    </source>
</evidence>
<keyword evidence="4" id="KW-1185">Reference proteome</keyword>
<dbReference type="AlphaFoldDB" id="A0A067REL7"/>
<evidence type="ECO:0000313" key="4">
    <source>
        <dbReference type="Proteomes" id="UP000027135"/>
    </source>
</evidence>
<organism evidence="3 4">
    <name type="scientific">Zootermopsis nevadensis</name>
    <name type="common">Dampwood termite</name>
    <dbReference type="NCBI Taxonomy" id="136037"/>
    <lineage>
        <taxon>Eukaryota</taxon>
        <taxon>Metazoa</taxon>
        <taxon>Ecdysozoa</taxon>
        <taxon>Arthropoda</taxon>
        <taxon>Hexapoda</taxon>
        <taxon>Insecta</taxon>
        <taxon>Pterygota</taxon>
        <taxon>Neoptera</taxon>
        <taxon>Polyneoptera</taxon>
        <taxon>Dictyoptera</taxon>
        <taxon>Blattodea</taxon>
        <taxon>Blattoidea</taxon>
        <taxon>Termitoidae</taxon>
        <taxon>Termopsidae</taxon>
        <taxon>Zootermopsis</taxon>
    </lineage>
</organism>
<protein>
    <submittedName>
        <fullName evidence="3">Uncharacterized protein</fullName>
    </submittedName>
</protein>
<feature type="coiled-coil region" evidence="1">
    <location>
        <begin position="218"/>
        <end position="259"/>
    </location>
</feature>
<feature type="region of interest" description="Disordered" evidence="2">
    <location>
        <begin position="29"/>
        <end position="66"/>
    </location>
</feature>
<evidence type="ECO:0000313" key="3">
    <source>
        <dbReference type="EMBL" id="KDR22197.1"/>
    </source>
</evidence>
<dbReference type="OrthoDB" id="7741006at2759"/>
<gene>
    <name evidence="3" type="ORF">L798_01803</name>
</gene>
<reference evidence="3 4" key="1">
    <citation type="journal article" date="2014" name="Nat. Commun.">
        <title>Molecular traces of alternative social organization in a termite genome.</title>
        <authorList>
            <person name="Terrapon N."/>
            <person name="Li C."/>
            <person name="Robertson H.M."/>
            <person name="Ji L."/>
            <person name="Meng X."/>
            <person name="Booth W."/>
            <person name="Chen Z."/>
            <person name="Childers C.P."/>
            <person name="Glastad K.M."/>
            <person name="Gokhale K."/>
            <person name="Gowin J."/>
            <person name="Gronenberg W."/>
            <person name="Hermansen R.A."/>
            <person name="Hu H."/>
            <person name="Hunt B.G."/>
            <person name="Huylmans A.K."/>
            <person name="Khalil S.M."/>
            <person name="Mitchell R.D."/>
            <person name="Munoz-Torres M.C."/>
            <person name="Mustard J.A."/>
            <person name="Pan H."/>
            <person name="Reese J.T."/>
            <person name="Scharf M.E."/>
            <person name="Sun F."/>
            <person name="Vogel H."/>
            <person name="Xiao J."/>
            <person name="Yang W."/>
            <person name="Yang Z."/>
            <person name="Yang Z."/>
            <person name="Zhou J."/>
            <person name="Zhu J."/>
            <person name="Brent C.S."/>
            <person name="Elsik C.G."/>
            <person name="Goodisman M.A."/>
            <person name="Liberles D.A."/>
            <person name="Roe R.M."/>
            <person name="Vargo E.L."/>
            <person name="Vilcinskas A."/>
            <person name="Wang J."/>
            <person name="Bornberg-Bauer E."/>
            <person name="Korb J."/>
            <person name="Zhang G."/>
            <person name="Liebig J."/>
        </authorList>
    </citation>
    <scope>NUCLEOTIDE SEQUENCE [LARGE SCALE GENOMIC DNA]</scope>
    <source>
        <tissue evidence="3">Whole organism</tissue>
    </source>
</reference>
<dbReference type="InParanoid" id="A0A067REL7"/>
<dbReference type="EMBL" id="KK852514">
    <property type="protein sequence ID" value="KDR22197.1"/>
    <property type="molecule type" value="Genomic_DNA"/>
</dbReference>
<sequence>MKNVFLRIDKRDKNYECFGWWLPDLLSDAERPSGISEPNGNKTDKIDNDGLTHLPEPQLTGEEDLASGNQSHMIEANENTLGLDSNTTANKKCAKIGIAKNGTKCITPSKATSMNKTPDDSTLSNTQVAALISSPNHKQPERILYQSPKFEHQFKTSRRAYESSGYLSGTRTRLQDGDRKVLCPLVELQFTIEHDTDRQLEVPREKFLQAVGGLDSKIRTLQADNRQLHTDLNALLQDFQSKEIEVTQLTGEARQLRDDLEDIRYLDDLIFLLQGKLDRITLRKWPFLVAHILPATGSTQELNLLV</sequence>
<name>A0A067REL7_ZOONE</name>
<accession>A0A067REL7</accession>
<dbReference type="eggNOG" id="ENOG502SGTI">
    <property type="taxonomic scope" value="Eukaryota"/>
</dbReference>
<dbReference type="Proteomes" id="UP000027135">
    <property type="component" value="Unassembled WGS sequence"/>
</dbReference>
<evidence type="ECO:0000256" key="2">
    <source>
        <dbReference type="SAM" id="MobiDB-lite"/>
    </source>
</evidence>